<protein>
    <submittedName>
        <fullName evidence="2">Uncharacterized protein</fullName>
    </submittedName>
</protein>
<accession>A0AAP9IZR4</accession>
<gene>
    <name evidence="2" type="ORF">FLT43_02870</name>
    <name evidence="1" type="ORF">M5W83_08595</name>
</gene>
<name>A0AAP9IZR4_PANTH</name>
<proteinExistence type="predicted"/>
<evidence type="ECO:0000313" key="2">
    <source>
        <dbReference type="EMBL" id="QDM42564.1"/>
    </source>
</evidence>
<organism evidence="2 3">
    <name type="scientific">Paenibacillus thiaminolyticus</name>
    <name type="common">Bacillus thiaminolyticus</name>
    <dbReference type="NCBI Taxonomy" id="49283"/>
    <lineage>
        <taxon>Bacteria</taxon>
        <taxon>Bacillati</taxon>
        <taxon>Bacillota</taxon>
        <taxon>Bacilli</taxon>
        <taxon>Bacillales</taxon>
        <taxon>Paenibacillaceae</taxon>
        <taxon>Paenibacillus</taxon>
    </lineage>
</organism>
<reference evidence="1 4" key="2">
    <citation type="submission" date="2022-05" db="EMBL/GenBank/DDBJ databases">
        <title>Genome Sequencing of Bee-Associated Microbes.</title>
        <authorList>
            <person name="Dunlap C."/>
        </authorList>
    </citation>
    <scope>NUCLEOTIDE SEQUENCE [LARGE SCALE GENOMIC DNA]</scope>
    <source>
        <strain evidence="1 4">NRRL B-14613</strain>
    </source>
</reference>
<keyword evidence="4" id="KW-1185">Reference proteome</keyword>
<dbReference type="Proteomes" id="UP001209276">
    <property type="component" value="Unassembled WGS sequence"/>
</dbReference>
<evidence type="ECO:0000313" key="1">
    <source>
        <dbReference type="EMBL" id="MCY9607205.1"/>
    </source>
</evidence>
<dbReference type="RefSeq" id="WP_115057881.1">
    <property type="nucleotide sequence ID" value="NZ_CABMNB010000006.1"/>
</dbReference>
<dbReference type="EMBL" id="JAMDMM010000018">
    <property type="protein sequence ID" value="MCY9607205.1"/>
    <property type="molecule type" value="Genomic_DNA"/>
</dbReference>
<dbReference type="AlphaFoldDB" id="A0AAP9IZR4"/>
<dbReference type="EMBL" id="CP041405">
    <property type="protein sequence ID" value="QDM42564.1"/>
    <property type="molecule type" value="Genomic_DNA"/>
</dbReference>
<reference evidence="2 3" key="1">
    <citation type="submission" date="2019-07" db="EMBL/GenBank/DDBJ databases">
        <title>Paenibacillus thiaminolyticus NRRL B-4156.</title>
        <authorList>
            <person name="Hehnly C."/>
            <person name="Zhang L."/>
        </authorList>
    </citation>
    <scope>NUCLEOTIDE SEQUENCE [LARGE SCALE GENOMIC DNA]</scope>
    <source>
        <strain evidence="2 3">NRRL B-4156</strain>
    </source>
</reference>
<dbReference type="Proteomes" id="UP000315377">
    <property type="component" value="Chromosome"/>
</dbReference>
<evidence type="ECO:0000313" key="4">
    <source>
        <dbReference type="Proteomes" id="UP001209276"/>
    </source>
</evidence>
<sequence length="93" mass="10750">MRVDSRLGCGGMEPAYAEGTGLYHRFRRGYEANAEPLDLAHLREQIRLWIVRASVAVVRHHGANERTSRYCRRSRLSRDPRIPPISYSTAWII</sequence>
<evidence type="ECO:0000313" key="3">
    <source>
        <dbReference type="Proteomes" id="UP000315377"/>
    </source>
</evidence>
<dbReference type="GeneID" id="76994923"/>